<dbReference type="Pfam" id="PF17932">
    <property type="entry name" value="TetR_C_24"/>
    <property type="match status" value="1"/>
</dbReference>
<dbReference type="RefSeq" id="WP_013677527.1">
    <property type="nucleotide sequence ID" value="NZ_BAABKS010000002.1"/>
</dbReference>
<keyword evidence="3 5" id="KW-0238">DNA-binding</keyword>
<dbReference type="PROSITE" id="PS50977">
    <property type="entry name" value="HTH_TETR_2"/>
    <property type="match status" value="1"/>
</dbReference>
<keyword evidence="8" id="KW-1185">Reference proteome</keyword>
<dbReference type="InterPro" id="IPR036271">
    <property type="entry name" value="Tet_transcr_reg_TetR-rel_C_sf"/>
</dbReference>
<evidence type="ECO:0000313" key="7">
    <source>
        <dbReference type="EMBL" id="MFD1236747.1"/>
    </source>
</evidence>
<comment type="caution">
    <text evidence="7">The sequence shown here is derived from an EMBL/GenBank/DDBJ whole genome shotgun (WGS) entry which is preliminary data.</text>
</comment>
<organism evidence="7 8">
    <name type="scientific">Pseudonocardia benzenivorans</name>
    <dbReference type="NCBI Taxonomy" id="228005"/>
    <lineage>
        <taxon>Bacteria</taxon>
        <taxon>Bacillati</taxon>
        <taxon>Actinomycetota</taxon>
        <taxon>Actinomycetes</taxon>
        <taxon>Pseudonocardiales</taxon>
        <taxon>Pseudonocardiaceae</taxon>
        <taxon>Pseudonocardia</taxon>
    </lineage>
</organism>
<evidence type="ECO:0000256" key="3">
    <source>
        <dbReference type="ARBA" id="ARBA00023125"/>
    </source>
</evidence>
<dbReference type="InterPro" id="IPR041490">
    <property type="entry name" value="KstR2_TetR_C"/>
</dbReference>
<name>A0ABW3VNT3_9PSEU</name>
<dbReference type="EMBL" id="JBHTMB010000241">
    <property type="protein sequence ID" value="MFD1236747.1"/>
    <property type="molecule type" value="Genomic_DNA"/>
</dbReference>
<evidence type="ECO:0000256" key="2">
    <source>
        <dbReference type="ARBA" id="ARBA00023015"/>
    </source>
</evidence>
<evidence type="ECO:0000256" key="5">
    <source>
        <dbReference type="PROSITE-ProRule" id="PRU00335"/>
    </source>
</evidence>
<gene>
    <name evidence="7" type="ORF">ACFQ34_25960</name>
</gene>
<reference evidence="8" key="1">
    <citation type="journal article" date="2019" name="Int. J. Syst. Evol. Microbiol.">
        <title>The Global Catalogue of Microorganisms (GCM) 10K type strain sequencing project: providing services to taxonomists for standard genome sequencing and annotation.</title>
        <authorList>
            <consortium name="The Broad Institute Genomics Platform"/>
            <consortium name="The Broad Institute Genome Sequencing Center for Infectious Disease"/>
            <person name="Wu L."/>
            <person name="Ma J."/>
        </authorList>
    </citation>
    <scope>NUCLEOTIDE SEQUENCE [LARGE SCALE GENOMIC DNA]</scope>
    <source>
        <strain evidence="8">CCUG 49018</strain>
    </source>
</reference>
<dbReference type="InterPro" id="IPR001647">
    <property type="entry name" value="HTH_TetR"/>
</dbReference>
<dbReference type="PRINTS" id="PR00455">
    <property type="entry name" value="HTHTETR"/>
</dbReference>
<evidence type="ECO:0000313" key="8">
    <source>
        <dbReference type="Proteomes" id="UP001597182"/>
    </source>
</evidence>
<dbReference type="PANTHER" id="PTHR30055">
    <property type="entry name" value="HTH-TYPE TRANSCRIPTIONAL REGULATOR RUTR"/>
    <property type="match status" value="1"/>
</dbReference>
<evidence type="ECO:0000256" key="4">
    <source>
        <dbReference type="ARBA" id="ARBA00023163"/>
    </source>
</evidence>
<dbReference type="PANTHER" id="PTHR30055:SF175">
    <property type="entry name" value="HTH-TYPE TRANSCRIPTIONAL REPRESSOR KSTR2"/>
    <property type="match status" value="1"/>
</dbReference>
<dbReference type="InterPro" id="IPR009057">
    <property type="entry name" value="Homeodomain-like_sf"/>
</dbReference>
<feature type="domain" description="HTH tetR-type" evidence="6">
    <location>
        <begin position="8"/>
        <end position="68"/>
    </location>
</feature>
<dbReference type="Proteomes" id="UP001597182">
    <property type="component" value="Unassembled WGS sequence"/>
</dbReference>
<keyword evidence="4" id="KW-0804">Transcription</keyword>
<dbReference type="Pfam" id="PF00440">
    <property type="entry name" value="TetR_N"/>
    <property type="match status" value="1"/>
</dbReference>
<dbReference type="SUPFAM" id="SSF48498">
    <property type="entry name" value="Tetracyclin repressor-like, C-terminal domain"/>
    <property type="match status" value="1"/>
</dbReference>
<keyword evidence="1" id="KW-0678">Repressor</keyword>
<sequence>MTGTTYYEVNRERVIAAAAELFARNGYHGTGMAELGRAVELGRGALYRYIGSKEAVLYAISKDQVDKMNRYAEEVLDRGLEPREVLREMARGLLRNIADHRAEWAVFFREYNALTGERRDEVIAARERYEGYWRQALDRGVREGTLRPTPRLLVKGILGMLNYTYLWFTPDGELTPEELADLFLDALIDGIHS</sequence>
<evidence type="ECO:0000259" key="6">
    <source>
        <dbReference type="PROSITE" id="PS50977"/>
    </source>
</evidence>
<dbReference type="Gene3D" id="1.10.357.10">
    <property type="entry name" value="Tetracycline Repressor, domain 2"/>
    <property type="match status" value="1"/>
</dbReference>
<proteinExistence type="predicted"/>
<protein>
    <submittedName>
        <fullName evidence="7">TetR/AcrR family transcriptional regulator</fullName>
    </submittedName>
</protein>
<dbReference type="SUPFAM" id="SSF46689">
    <property type="entry name" value="Homeodomain-like"/>
    <property type="match status" value="1"/>
</dbReference>
<accession>A0ABW3VNT3</accession>
<keyword evidence="2" id="KW-0805">Transcription regulation</keyword>
<feature type="DNA-binding region" description="H-T-H motif" evidence="5">
    <location>
        <begin position="31"/>
        <end position="50"/>
    </location>
</feature>
<dbReference type="InterPro" id="IPR050109">
    <property type="entry name" value="HTH-type_TetR-like_transc_reg"/>
</dbReference>
<evidence type="ECO:0000256" key="1">
    <source>
        <dbReference type="ARBA" id="ARBA00022491"/>
    </source>
</evidence>
<dbReference type="Gene3D" id="1.10.10.60">
    <property type="entry name" value="Homeodomain-like"/>
    <property type="match status" value="1"/>
</dbReference>